<sequence length="634" mass="73503">MICLTFNIVKVRLHYLLTVLLSVLLCLCSCQNHKIQKKSKNNSSELFLATKASSQFKPLSPNNRVAFIINTIKAEHSNHDEKKEWLAKNILIILQDKTKINSSNFTELNHLLLEKDYVNEAVPYATKLLIENTSISKATKSSAASILAAYYNAKKQADSLGKYVDILERNIQEKDDEPWSYMSLYSNKANLANVKGEFFNAAVNYQKAIDYADPSDTKNLSVLYHNLASMYLNLDYIEKANYYTDLTLELINPEDIPLYYYNTQGIIQGKSKNFKEAEKTFQTIIQKSKQEGRAMLLAQSYSNYGNLKRKKKEFEAGLKYLSLSDSICKKLKVNVGIFYNKINRAELYYDSKKLDKALSEINPLKDFVVDADNPKLKMSVYELLYRIYDDLSQTDLANTYFRLYTENKNKYIGDLPRSMVSEWEVAREREKRLQLRMAYENELQGQRFKKYGLSMGLILLILVSVTMYFSISKKQLKKQQLYEQEKKDLEYQLQLKSNELLSNSIKDLGIQQTKDWLRNQLNQILDDLPNAHKKKFNVLKQELKSTTTHELLADFEAKFQTTYSDFYKRLKSIGPDLSPNELILCALIKINYSSKDIALLTNRSLRTIENSRSLIRKKLQLSPNENLQNFIISI</sequence>
<accession>A0A1M4Y5C0</accession>
<evidence type="ECO:0000313" key="3">
    <source>
        <dbReference type="EMBL" id="SHF01017.1"/>
    </source>
</evidence>
<dbReference type="SMART" id="SM00421">
    <property type="entry name" value="HTH_LUXR"/>
    <property type="match status" value="1"/>
</dbReference>
<dbReference type="InterPro" id="IPR016032">
    <property type="entry name" value="Sig_transdc_resp-reg_C-effctor"/>
</dbReference>
<dbReference type="InterPro" id="IPR000792">
    <property type="entry name" value="Tscrpt_reg_LuxR_C"/>
</dbReference>
<dbReference type="GO" id="GO:0003677">
    <property type="term" value="F:DNA binding"/>
    <property type="evidence" value="ECO:0007669"/>
    <property type="project" value="InterPro"/>
</dbReference>
<gene>
    <name evidence="3" type="ORF">SAMN05444278_1144</name>
</gene>
<dbReference type="InterPro" id="IPR036388">
    <property type="entry name" value="WH-like_DNA-bd_sf"/>
</dbReference>
<keyword evidence="1" id="KW-0472">Membrane</keyword>
<evidence type="ECO:0000313" key="4">
    <source>
        <dbReference type="Proteomes" id="UP000184462"/>
    </source>
</evidence>
<evidence type="ECO:0000259" key="2">
    <source>
        <dbReference type="SMART" id="SM00421"/>
    </source>
</evidence>
<keyword evidence="1" id="KW-1133">Transmembrane helix</keyword>
<dbReference type="OrthoDB" id="1090267at2"/>
<feature type="domain" description="HTH luxR-type" evidence="2">
    <location>
        <begin position="574"/>
        <end position="631"/>
    </location>
</feature>
<organism evidence="3 4">
    <name type="scientific">Psychroflexus salarius</name>
    <dbReference type="NCBI Taxonomy" id="1155689"/>
    <lineage>
        <taxon>Bacteria</taxon>
        <taxon>Pseudomonadati</taxon>
        <taxon>Bacteroidota</taxon>
        <taxon>Flavobacteriia</taxon>
        <taxon>Flavobacteriales</taxon>
        <taxon>Flavobacteriaceae</taxon>
        <taxon>Psychroflexus</taxon>
    </lineage>
</organism>
<dbReference type="AlphaFoldDB" id="A0A1M4Y5C0"/>
<protein>
    <recommendedName>
        <fullName evidence="2">HTH luxR-type domain-containing protein</fullName>
    </recommendedName>
</protein>
<dbReference type="Proteomes" id="UP000184462">
    <property type="component" value="Unassembled WGS sequence"/>
</dbReference>
<keyword evidence="1" id="KW-0812">Transmembrane</keyword>
<evidence type="ECO:0000256" key="1">
    <source>
        <dbReference type="SAM" id="Phobius"/>
    </source>
</evidence>
<dbReference type="Gene3D" id="1.25.40.10">
    <property type="entry name" value="Tetratricopeptide repeat domain"/>
    <property type="match status" value="1"/>
</dbReference>
<dbReference type="SUPFAM" id="SSF46894">
    <property type="entry name" value="C-terminal effector domain of the bipartite response regulators"/>
    <property type="match status" value="1"/>
</dbReference>
<dbReference type="RefSeq" id="WP_159432040.1">
    <property type="nucleotide sequence ID" value="NZ_FQTW01000014.1"/>
</dbReference>
<dbReference type="Gene3D" id="1.10.10.10">
    <property type="entry name" value="Winged helix-like DNA-binding domain superfamily/Winged helix DNA-binding domain"/>
    <property type="match status" value="1"/>
</dbReference>
<dbReference type="STRING" id="1155689.SAMN05444278_1144"/>
<dbReference type="EMBL" id="FQTW01000014">
    <property type="protein sequence ID" value="SHF01017.1"/>
    <property type="molecule type" value="Genomic_DNA"/>
</dbReference>
<name>A0A1M4Y5C0_9FLAO</name>
<keyword evidence="4" id="KW-1185">Reference proteome</keyword>
<dbReference type="InterPro" id="IPR011990">
    <property type="entry name" value="TPR-like_helical_dom_sf"/>
</dbReference>
<proteinExistence type="predicted"/>
<reference evidence="3 4" key="1">
    <citation type="submission" date="2016-11" db="EMBL/GenBank/DDBJ databases">
        <authorList>
            <person name="Jaros S."/>
            <person name="Januszkiewicz K."/>
            <person name="Wedrychowicz H."/>
        </authorList>
    </citation>
    <scope>NUCLEOTIDE SEQUENCE [LARGE SCALE GENOMIC DNA]</scope>
    <source>
        <strain evidence="3 4">DSM 25661</strain>
    </source>
</reference>
<dbReference type="GO" id="GO:0006355">
    <property type="term" value="P:regulation of DNA-templated transcription"/>
    <property type="evidence" value="ECO:0007669"/>
    <property type="project" value="InterPro"/>
</dbReference>
<dbReference type="SUPFAM" id="SSF48452">
    <property type="entry name" value="TPR-like"/>
    <property type="match status" value="1"/>
</dbReference>
<feature type="transmembrane region" description="Helical" evidence="1">
    <location>
        <begin position="451"/>
        <end position="471"/>
    </location>
</feature>